<dbReference type="EMBL" id="WIND01000018">
    <property type="protein sequence ID" value="MSU91374.1"/>
    <property type="molecule type" value="Genomic_DNA"/>
</dbReference>
<evidence type="ECO:0000256" key="1">
    <source>
        <dbReference type="SAM" id="MobiDB-lite"/>
    </source>
</evidence>
<reference evidence="2 3" key="1">
    <citation type="submission" date="2019-10" db="EMBL/GenBank/DDBJ databases">
        <title>Cognatihalovulum marinum gen. nov. sp. nov., a new member of the family Rhodobacteraceae isolated from deep seawater of the Northwest Indian Ocean.</title>
        <authorList>
            <person name="Ruan C."/>
            <person name="Wang J."/>
            <person name="Zheng X."/>
            <person name="Song L."/>
            <person name="Zhu Y."/>
            <person name="Huang Y."/>
            <person name="Lu Z."/>
            <person name="Du W."/>
            <person name="Huang L."/>
            <person name="Dai X."/>
        </authorList>
    </citation>
    <scope>NUCLEOTIDE SEQUENCE [LARGE SCALE GENOMIC DNA]</scope>
    <source>
        <strain evidence="2 3">2CG4</strain>
    </source>
</reference>
<keyword evidence="3" id="KW-1185">Reference proteome</keyword>
<name>A0A6L5Z5Q0_9RHOB</name>
<sequence>MVRNRAEGAFSPRRRRRRGRCCRPARSPIPSPRGRLPAGVAGRRDLRTHDSCRFRAGAGRRRRPAAGHARTPLSRPPTRARTARGP</sequence>
<comment type="caution">
    <text evidence="2">The sequence shown here is derived from an EMBL/GenBank/DDBJ whole genome shotgun (WGS) entry which is preliminary data.</text>
</comment>
<evidence type="ECO:0000313" key="2">
    <source>
        <dbReference type="EMBL" id="MSU91374.1"/>
    </source>
</evidence>
<organism evidence="2 3">
    <name type="scientific">Halovulum marinum</name>
    <dbReference type="NCBI Taxonomy" id="2662447"/>
    <lineage>
        <taxon>Bacteria</taxon>
        <taxon>Pseudomonadati</taxon>
        <taxon>Pseudomonadota</taxon>
        <taxon>Alphaproteobacteria</taxon>
        <taxon>Rhodobacterales</taxon>
        <taxon>Paracoccaceae</taxon>
        <taxon>Halovulum</taxon>
    </lineage>
</organism>
<protein>
    <submittedName>
        <fullName evidence="2">Uncharacterized protein</fullName>
    </submittedName>
</protein>
<dbReference type="Proteomes" id="UP000474957">
    <property type="component" value="Unassembled WGS sequence"/>
</dbReference>
<feature type="region of interest" description="Disordered" evidence="1">
    <location>
        <begin position="1"/>
        <end position="86"/>
    </location>
</feature>
<feature type="compositionally biased region" description="Low complexity" evidence="1">
    <location>
        <begin position="66"/>
        <end position="86"/>
    </location>
</feature>
<evidence type="ECO:0000313" key="3">
    <source>
        <dbReference type="Proteomes" id="UP000474957"/>
    </source>
</evidence>
<dbReference type="AlphaFoldDB" id="A0A6L5Z5Q0"/>
<accession>A0A6L5Z5Q0</accession>
<proteinExistence type="predicted"/>
<feature type="compositionally biased region" description="Basic and acidic residues" evidence="1">
    <location>
        <begin position="42"/>
        <end position="53"/>
    </location>
</feature>
<feature type="compositionally biased region" description="Basic residues" evidence="1">
    <location>
        <begin position="12"/>
        <end position="23"/>
    </location>
</feature>
<gene>
    <name evidence="2" type="ORF">GE300_17475</name>
</gene>